<dbReference type="InterPro" id="IPR000866">
    <property type="entry name" value="AhpC/TSA"/>
</dbReference>
<evidence type="ECO:0000313" key="7">
    <source>
        <dbReference type="Proteomes" id="UP000199072"/>
    </source>
</evidence>
<gene>
    <name evidence="6" type="ORF">SAMN05216464_105201</name>
</gene>
<dbReference type="GO" id="GO:0017004">
    <property type="term" value="P:cytochrome complex assembly"/>
    <property type="evidence" value="ECO:0007669"/>
    <property type="project" value="UniProtKB-KW"/>
</dbReference>
<name>A0A1G7BYH1_9SPHI</name>
<comment type="subcellular location">
    <subcellularLocation>
        <location evidence="1">Cell envelope</location>
    </subcellularLocation>
</comment>
<dbReference type="InterPro" id="IPR013766">
    <property type="entry name" value="Thioredoxin_domain"/>
</dbReference>
<dbReference type="GO" id="GO:0016853">
    <property type="term" value="F:isomerase activity"/>
    <property type="evidence" value="ECO:0007669"/>
    <property type="project" value="UniProtKB-KW"/>
</dbReference>
<evidence type="ECO:0000256" key="1">
    <source>
        <dbReference type="ARBA" id="ARBA00004196"/>
    </source>
</evidence>
<organism evidence="6 7">
    <name type="scientific">Mucilaginibacter pineti</name>
    <dbReference type="NCBI Taxonomy" id="1391627"/>
    <lineage>
        <taxon>Bacteria</taxon>
        <taxon>Pseudomonadati</taxon>
        <taxon>Bacteroidota</taxon>
        <taxon>Sphingobacteriia</taxon>
        <taxon>Sphingobacteriales</taxon>
        <taxon>Sphingobacteriaceae</taxon>
        <taxon>Mucilaginibacter</taxon>
    </lineage>
</organism>
<feature type="domain" description="Thioredoxin" evidence="5">
    <location>
        <begin position="286"/>
        <end position="425"/>
    </location>
</feature>
<evidence type="ECO:0000259" key="5">
    <source>
        <dbReference type="PROSITE" id="PS51352"/>
    </source>
</evidence>
<keyword evidence="3" id="KW-1015">Disulfide bond</keyword>
<dbReference type="AlphaFoldDB" id="A0A1G7BYH1"/>
<accession>A0A1G7BYH1</accession>
<dbReference type="Gene3D" id="3.40.30.10">
    <property type="entry name" value="Glutaredoxin"/>
    <property type="match status" value="1"/>
</dbReference>
<protein>
    <submittedName>
        <fullName evidence="6">Thiol-disulfide isomerase or thioredoxin</fullName>
    </submittedName>
</protein>
<dbReference type="Proteomes" id="UP000199072">
    <property type="component" value="Unassembled WGS sequence"/>
</dbReference>
<dbReference type="EMBL" id="FNAI01000005">
    <property type="protein sequence ID" value="SDE31610.1"/>
    <property type="molecule type" value="Genomic_DNA"/>
</dbReference>
<sequence length="431" mass="49428">MKYITANECTSRFFIVLTGLMLLITGKVCSQSNDHTIKLKYEKLMQYDTSWMPSISLNLPDESNTSQSVLPKDINKAHVISTFKLPYKGWIVSTSATNIIKKISGITQGQNLRTLCYDDGYKRYFITDINFNNDFTDDPVISFNSKELDEKGGNKKMLRFNINITLMHKAQGDTLNVMNVLLFPYFPSSISMSSIDSLQKKLFIQYTTIENTWRTAFKGCLIYIEKHSGNEFIFRVRLPGEKISSKPYKPGDVFQYNSKFYQLIAADSSKNELRIADISGTHIEGAEVNTYLPNFKGKNQNGQQIELNNFRGKYVLLDFWATWCVPCREAVPVLKKIYNKFKDKDFSIISINEDLENAKQKALEMTRKDSLLWNSVIPDKPVKYNFRDSGIPNFVILNPEGKIIFQNTGTLYLPEIERKLSAIFGFSANQK</sequence>
<keyword evidence="6" id="KW-0413">Isomerase</keyword>
<reference evidence="6 7" key="1">
    <citation type="submission" date="2016-10" db="EMBL/GenBank/DDBJ databases">
        <authorList>
            <person name="de Groot N.N."/>
        </authorList>
    </citation>
    <scope>NUCLEOTIDE SEQUENCE [LARGE SCALE GENOMIC DNA]</scope>
    <source>
        <strain evidence="6 7">47C3B</strain>
    </source>
</reference>
<dbReference type="CDD" id="cd02966">
    <property type="entry name" value="TlpA_like_family"/>
    <property type="match status" value="1"/>
</dbReference>
<dbReference type="STRING" id="1391627.SAMN05216464_105201"/>
<keyword evidence="7" id="KW-1185">Reference proteome</keyword>
<evidence type="ECO:0000256" key="3">
    <source>
        <dbReference type="ARBA" id="ARBA00023157"/>
    </source>
</evidence>
<evidence type="ECO:0000256" key="4">
    <source>
        <dbReference type="ARBA" id="ARBA00023284"/>
    </source>
</evidence>
<proteinExistence type="predicted"/>
<dbReference type="SUPFAM" id="SSF52833">
    <property type="entry name" value="Thioredoxin-like"/>
    <property type="match status" value="1"/>
</dbReference>
<keyword evidence="2" id="KW-0201">Cytochrome c-type biogenesis</keyword>
<dbReference type="PANTHER" id="PTHR42852:SF6">
    <property type="entry name" value="THIOL:DISULFIDE INTERCHANGE PROTEIN DSBE"/>
    <property type="match status" value="1"/>
</dbReference>
<dbReference type="GO" id="GO:0030313">
    <property type="term" value="C:cell envelope"/>
    <property type="evidence" value="ECO:0007669"/>
    <property type="project" value="UniProtKB-SubCell"/>
</dbReference>
<dbReference type="GO" id="GO:0016491">
    <property type="term" value="F:oxidoreductase activity"/>
    <property type="evidence" value="ECO:0007669"/>
    <property type="project" value="InterPro"/>
</dbReference>
<dbReference type="Pfam" id="PF00578">
    <property type="entry name" value="AhpC-TSA"/>
    <property type="match status" value="1"/>
</dbReference>
<dbReference type="GO" id="GO:0016209">
    <property type="term" value="F:antioxidant activity"/>
    <property type="evidence" value="ECO:0007669"/>
    <property type="project" value="InterPro"/>
</dbReference>
<dbReference type="InterPro" id="IPR050553">
    <property type="entry name" value="Thioredoxin_ResA/DsbE_sf"/>
</dbReference>
<evidence type="ECO:0000256" key="2">
    <source>
        <dbReference type="ARBA" id="ARBA00022748"/>
    </source>
</evidence>
<dbReference type="RefSeq" id="WP_091149782.1">
    <property type="nucleotide sequence ID" value="NZ_FNAI01000005.1"/>
</dbReference>
<keyword evidence="4" id="KW-0676">Redox-active center</keyword>
<dbReference type="PANTHER" id="PTHR42852">
    <property type="entry name" value="THIOL:DISULFIDE INTERCHANGE PROTEIN DSBE"/>
    <property type="match status" value="1"/>
</dbReference>
<evidence type="ECO:0000313" key="6">
    <source>
        <dbReference type="EMBL" id="SDE31610.1"/>
    </source>
</evidence>
<dbReference type="InterPro" id="IPR036249">
    <property type="entry name" value="Thioredoxin-like_sf"/>
</dbReference>
<dbReference type="PROSITE" id="PS51352">
    <property type="entry name" value="THIOREDOXIN_2"/>
    <property type="match status" value="1"/>
</dbReference>
<dbReference type="OrthoDB" id="750178at2"/>